<comment type="caution">
    <text evidence="1">The sequence shown here is derived from an EMBL/GenBank/DDBJ whole genome shotgun (WGS) entry which is preliminary data.</text>
</comment>
<name>A0A081KFF7_9GAMM</name>
<gene>
    <name evidence="1" type="ORF">GV64_21080</name>
</gene>
<reference evidence="1 2" key="1">
    <citation type="submission" date="2014-06" db="EMBL/GenBank/DDBJ databases">
        <title>Whole Genome Sequences of Three Symbiotic Endozoicomonas Bacteria.</title>
        <authorList>
            <person name="Neave M.J."/>
            <person name="Apprill A."/>
            <person name="Voolstra C.R."/>
        </authorList>
    </citation>
    <scope>NUCLEOTIDE SEQUENCE [LARGE SCALE GENOMIC DNA]</scope>
    <source>
        <strain evidence="1 2">DSM 22380</strain>
    </source>
</reference>
<evidence type="ECO:0000313" key="2">
    <source>
        <dbReference type="Proteomes" id="UP000027997"/>
    </source>
</evidence>
<organism evidence="1 2">
    <name type="scientific">Endozoicomonas elysicola</name>
    <dbReference type="NCBI Taxonomy" id="305900"/>
    <lineage>
        <taxon>Bacteria</taxon>
        <taxon>Pseudomonadati</taxon>
        <taxon>Pseudomonadota</taxon>
        <taxon>Gammaproteobacteria</taxon>
        <taxon>Oceanospirillales</taxon>
        <taxon>Endozoicomonadaceae</taxon>
        <taxon>Endozoicomonas</taxon>
    </lineage>
</organism>
<keyword evidence="2" id="KW-1185">Reference proteome</keyword>
<sequence>MRLNLLLAPLQHVIDTMQKGETFKIRVLMEELGLWEHQDDLQKMRTATAFRSMVESGVLSNIQLLTHHKTRHAVYITI</sequence>
<dbReference type="AlphaFoldDB" id="A0A081KFF7"/>
<accession>A0A081KFF7</accession>
<dbReference type="RefSeq" id="WP_020581573.1">
    <property type="nucleotide sequence ID" value="NZ_JOJP01000001.1"/>
</dbReference>
<dbReference type="Proteomes" id="UP000027997">
    <property type="component" value="Unassembled WGS sequence"/>
</dbReference>
<proteinExistence type="predicted"/>
<evidence type="ECO:0000313" key="1">
    <source>
        <dbReference type="EMBL" id="KEI72883.1"/>
    </source>
</evidence>
<dbReference type="EMBL" id="JOJP01000001">
    <property type="protein sequence ID" value="KEI72883.1"/>
    <property type="molecule type" value="Genomic_DNA"/>
</dbReference>
<protein>
    <submittedName>
        <fullName evidence="1">Uncharacterized protein</fullName>
    </submittedName>
</protein>